<dbReference type="Pfam" id="PF00990">
    <property type="entry name" value="GGDEF"/>
    <property type="match status" value="1"/>
</dbReference>
<dbReference type="KEGG" id="pglu:A3958_18245"/>
<dbReference type="GO" id="GO:0043709">
    <property type="term" value="P:cell adhesion involved in single-species biofilm formation"/>
    <property type="evidence" value="ECO:0007669"/>
    <property type="project" value="TreeGrafter"/>
</dbReference>
<dbReference type="PROSITE" id="PS50887">
    <property type="entry name" value="GGDEF"/>
    <property type="match status" value="1"/>
</dbReference>
<dbReference type="AlphaFoldDB" id="A0A163L5C1"/>
<dbReference type="InterPro" id="IPR003018">
    <property type="entry name" value="GAF"/>
</dbReference>
<feature type="domain" description="GGDEF" evidence="1">
    <location>
        <begin position="527"/>
        <end position="656"/>
    </location>
</feature>
<dbReference type="GO" id="GO:0052621">
    <property type="term" value="F:diguanylate cyclase activity"/>
    <property type="evidence" value="ECO:0007669"/>
    <property type="project" value="TreeGrafter"/>
</dbReference>
<dbReference type="InterPro" id="IPR029787">
    <property type="entry name" value="Nucleotide_cyclase"/>
</dbReference>
<proteinExistence type="predicted"/>
<dbReference type="OrthoDB" id="9759607at2"/>
<dbReference type="GO" id="GO:1902201">
    <property type="term" value="P:negative regulation of bacterial-type flagellum-dependent cell motility"/>
    <property type="evidence" value="ECO:0007669"/>
    <property type="project" value="TreeGrafter"/>
</dbReference>
<dbReference type="PANTHER" id="PTHR45138:SF9">
    <property type="entry name" value="DIGUANYLATE CYCLASE DGCM-RELATED"/>
    <property type="match status" value="1"/>
</dbReference>
<dbReference type="GO" id="GO:0005886">
    <property type="term" value="C:plasma membrane"/>
    <property type="evidence" value="ECO:0007669"/>
    <property type="project" value="TreeGrafter"/>
</dbReference>
<dbReference type="STRING" id="59843.A3958_18245"/>
<dbReference type="PANTHER" id="PTHR45138">
    <property type="entry name" value="REGULATORY COMPONENTS OF SENSORY TRANSDUCTION SYSTEM"/>
    <property type="match status" value="1"/>
</dbReference>
<dbReference type="NCBIfam" id="TIGR00254">
    <property type="entry name" value="GGDEF"/>
    <property type="match status" value="1"/>
</dbReference>
<keyword evidence="3" id="KW-1185">Reference proteome</keyword>
<dbReference type="SMART" id="SM00065">
    <property type="entry name" value="GAF"/>
    <property type="match status" value="1"/>
</dbReference>
<name>A0A163L5C1_9BACL</name>
<evidence type="ECO:0000313" key="2">
    <source>
        <dbReference type="EMBL" id="KZS47827.1"/>
    </source>
</evidence>
<dbReference type="InterPro" id="IPR029016">
    <property type="entry name" value="GAF-like_dom_sf"/>
</dbReference>
<dbReference type="SMART" id="SM00267">
    <property type="entry name" value="GGDEF"/>
    <property type="match status" value="1"/>
</dbReference>
<accession>A0A163L5C1</accession>
<dbReference type="CDD" id="cd01949">
    <property type="entry name" value="GGDEF"/>
    <property type="match status" value="1"/>
</dbReference>
<dbReference type="Gene3D" id="3.30.450.40">
    <property type="match status" value="2"/>
</dbReference>
<gene>
    <name evidence="2" type="ORF">AWU65_18850</name>
</gene>
<dbReference type="EMBL" id="LWMH01000001">
    <property type="protein sequence ID" value="KZS47827.1"/>
    <property type="molecule type" value="Genomic_DNA"/>
</dbReference>
<protein>
    <submittedName>
        <fullName evidence="2">Diguanylate cyclase</fullName>
    </submittedName>
</protein>
<dbReference type="SUPFAM" id="SSF55073">
    <property type="entry name" value="Nucleotide cyclase"/>
    <property type="match status" value="1"/>
</dbReference>
<evidence type="ECO:0000313" key="3">
    <source>
        <dbReference type="Proteomes" id="UP000076796"/>
    </source>
</evidence>
<evidence type="ECO:0000259" key="1">
    <source>
        <dbReference type="PROSITE" id="PS50887"/>
    </source>
</evidence>
<dbReference type="GeneID" id="97556689"/>
<dbReference type="FunFam" id="3.30.70.270:FF:000001">
    <property type="entry name" value="Diguanylate cyclase domain protein"/>
    <property type="match status" value="1"/>
</dbReference>
<reference evidence="2" key="1">
    <citation type="journal article" date="2016" name="Genome Announc.">
        <title>Draft genomes of two strains of Paenibacillus glucanolyticus with capability to degrade lignocellulose.</title>
        <authorList>
            <person name="Mathews S.L."/>
            <person name="Pawlak J."/>
            <person name="Grunden A.M."/>
        </authorList>
    </citation>
    <scope>NUCLEOTIDE SEQUENCE [LARGE SCALE GENOMIC DNA]</scope>
    <source>
        <strain evidence="2">SLM1</strain>
    </source>
</reference>
<dbReference type="Proteomes" id="UP000076796">
    <property type="component" value="Unassembled WGS sequence"/>
</dbReference>
<comment type="caution">
    <text evidence="2">The sequence shown here is derived from an EMBL/GenBank/DDBJ whole genome shotgun (WGS) entry which is preliminary data.</text>
</comment>
<dbReference type="Pfam" id="PF01590">
    <property type="entry name" value="GAF"/>
    <property type="match status" value="1"/>
</dbReference>
<dbReference type="InterPro" id="IPR043128">
    <property type="entry name" value="Rev_trsase/Diguanyl_cyclase"/>
</dbReference>
<dbReference type="RefSeq" id="WP_036636546.1">
    <property type="nucleotide sequence ID" value="NZ_CBCSBX010000014.1"/>
</dbReference>
<dbReference type="SUPFAM" id="SSF55781">
    <property type="entry name" value="GAF domain-like"/>
    <property type="match status" value="2"/>
</dbReference>
<sequence>MSEEQRKVYESSPGSVVMFNDSGPIPGNEPCLWLQGLDITPHDFPYLQPLITDSYMEWQRESAGTQAMKKFSWALLSHEGTWLTGAPEIREYLYASEDDTLSHTMIAKEAAAGMGKESFEGRVLCSVPLFTRVHGDLFGVLVCVSTDAMEQEQSLMLAESHALLFRSCFYRQLEYIFADDLEKVHSQAEREVHRRSILFQYVKRMHVQINVDNVLIEAIDSVLALYPRAKVELFMSQDHESGHPLVRPLLLHHWQEEVYVRTFMEGTLTIREHEPPHPIVEIGIPMGGKQGVYGVLHVEVDKSELPDMDLELLGMMADAAGTAFENAKLYEQSNLMIHELRMINELTQRLNKSLHLAEIFQFANHELLKILEADYCCILIYNEELGGLEVVSCNAEWLAKEVFEKDYGLGGLVYHSKEPLILSDYHEERPAESRLMDSTNSSSMIATPLTVNGEVRGVVLLTHAKRHYFSYDSYRLLQALTSHIGLAIGNAFLHAEVRRMANRDMLTELYARHYLDEMIHECQNRDFCGSLIVVDIDEFKLVNDTFGHQRGDKILKQVSSIVKSTIRHSDIPARWGGEELAVYLPGLGIQQAVQVAERIRLRVAEETDPRVTVSCGVSEWNWTNDKISVESLFYRADMALYEAKNSGRNRIVVERAGAEIALD</sequence>
<dbReference type="InterPro" id="IPR050469">
    <property type="entry name" value="Diguanylate_Cyclase"/>
</dbReference>
<dbReference type="Gene3D" id="3.30.70.270">
    <property type="match status" value="1"/>
</dbReference>
<organism evidence="2 3">
    <name type="scientific">Paenibacillus glucanolyticus</name>
    <dbReference type="NCBI Taxonomy" id="59843"/>
    <lineage>
        <taxon>Bacteria</taxon>
        <taxon>Bacillati</taxon>
        <taxon>Bacillota</taxon>
        <taxon>Bacilli</taxon>
        <taxon>Bacillales</taxon>
        <taxon>Paenibacillaceae</taxon>
        <taxon>Paenibacillus</taxon>
    </lineage>
</organism>
<dbReference type="InterPro" id="IPR000160">
    <property type="entry name" value="GGDEF_dom"/>
</dbReference>